<feature type="transmembrane region" description="Helical" evidence="5">
    <location>
        <begin position="6"/>
        <end position="22"/>
    </location>
</feature>
<dbReference type="Proteomes" id="UP000323426">
    <property type="component" value="Unassembled WGS sequence"/>
</dbReference>
<feature type="transmembrane region" description="Helical" evidence="5">
    <location>
        <begin position="59"/>
        <end position="80"/>
    </location>
</feature>
<dbReference type="GO" id="GO:0016829">
    <property type="term" value="F:lyase activity"/>
    <property type="evidence" value="ECO:0007669"/>
    <property type="project" value="InterPro"/>
</dbReference>
<protein>
    <recommendedName>
        <fullName evidence="8">Integral membrane protein</fullName>
    </recommendedName>
</protein>
<feature type="transmembrane region" description="Helical" evidence="5">
    <location>
        <begin position="151"/>
        <end position="170"/>
    </location>
</feature>
<keyword evidence="7" id="KW-1185">Reference proteome</keyword>
<evidence type="ECO:0000313" key="6">
    <source>
        <dbReference type="EMBL" id="KAA5547999.1"/>
    </source>
</evidence>
<evidence type="ECO:0000256" key="1">
    <source>
        <dbReference type="ARBA" id="ARBA00004141"/>
    </source>
</evidence>
<dbReference type="InterPro" id="IPR039020">
    <property type="entry name" value="PaxB-like"/>
</dbReference>
<organism evidence="6 7">
    <name type="scientific">Adhaeribacter rhizoryzae</name>
    <dbReference type="NCBI Taxonomy" id="2607907"/>
    <lineage>
        <taxon>Bacteria</taxon>
        <taxon>Pseudomonadati</taxon>
        <taxon>Bacteroidota</taxon>
        <taxon>Cytophagia</taxon>
        <taxon>Cytophagales</taxon>
        <taxon>Hymenobacteraceae</taxon>
        <taxon>Adhaeribacter</taxon>
    </lineage>
</organism>
<evidence type="ECO:0008006" key="8">
    <source>
        <dbReference type="Google" id="ProtNLM"/>
    </source>
</evidence>
<evidence type="ECO:0000256" key="2">
    <source>
        <dbReference type="ARBA" id="ARBA00022692"/>
    </source>
</evidence>
<feature type="transmembrane region" description="Helical" evidence="5">
    <location>
        <begin position="34"/>
        <end position="53"/>
    </location>
</feature>
<evidence type="ECO:0000313" key="7">
    <source>
        <dbReference type="Proteomes" id="UP000323426"/>
    </source>
</evidence>
<dbReference type="GO" id="GO:0016020">
    <property type="term" value="C:membrane"/>
    <property type="evidence" value="ECO:0007669"/>
    <property type="project" value="UniProtKB-SubCell"/>
</dbReference>
<keyword evidence="4 5" id="KW-0472">Membrane</keyword>
<feature type="transmembrane region" description="Helical" evidence="5">
    <location>
        <begin position="118"/>
        <end position="139"/>
    </location>
</feature>
<dbReference type="PANTHER" id="PTHR42038:SF2">
    <property type="entry name" value="TERPENE CYCLASE AUSL"/>
    <property type="match status" value="1"/>
</dbReference>
<feature type="transmembrane region" description="Helical" evidence="5">
    <location>
        <begin position="92"/>
        <end position="112"/>
    </location>
</feature>
<feature type="transmembrane region" description="Helical" evidence="5">
    <location>
        <begin position="176"/>
        <end position="196"/>
    </location>
</feature>
<dbReference type="PANTHER" id="PTHR42038">
    <property type="match status" value="1"/>
</dbReference>
<comment type="subcellular location">
    <subcellularLocation>
        <location evidence="1">Membrane</location>
        <topology evidence="1">Multi-pass membrane protein</topology>
    </subcellularLocation>
</comment>
<reference evidence="6 7" key="1">
    <citation type="submission" date="2019-09" db="EMBL/GenBank/DDBJ databases">
        <title>Genome sequence and assembly of Adhaeribacter sp.</title>
        <authorList>
            <person name="Chhetri G."/>
        </authorList>
    </citation>
    <scope>NUCLEOTIDE SEQUENCE [LARGE SCALE GENOMIC DNA]</scope>
    <source>
        <strain evidence="6 7">DK36</strain>
    </source>
</reference>
<dbReference type="AlphaFoldDB" id="A0A5M6DP23"/>
<gene>
    <name evidence="6" type="ORF">F0145_07565</name>
</gene>
<comment type="caution">
    <text evidence="6">The sequence shown here is derived from an EMBL/GenBank/DDBJ whole genome shotgun (WGS) entry which is preliminary data.</text>
</comment>
<dbReference type="Pfam" id="PF25129">
    <property type="entry name" value="Pyr4-TMTC"/>
    <property type="match status" value="1"/>
</dbReference>
<evidence type="ECO:0000256" key="4">
    <source>
        <dbReference type="ARBA" id="ARBA00023136"/>
    </source>
</evidence>
<evidence type="ECO:0000256" key="5">
    <source>
        <dbReference type="SAM" id="Phobius"/>
    </source>
</evidence>
<accession>A0A5M6DP23</accession>
<name>A0A5M6DP23_9BACT</name>
<dbReference type="EMBL" id="VWSF01000004">
    <property type="protein sequence ID" value="KAA5547999.1"/>
    <property type="molecule type" value="Genomic_DNA"/>
</dbReference>
<sequence length="209" mass="24536">MANSLLIGSGIFWTITYLLILRRGAKDKMYGMPLAALCANLAWEFIFAFVFPHPYPQRIINYIWLTFDLGIMAQYLSYGLREFPENLPKPFFYVKFLIGLLFSALLITYISIEFEEFIGYYAAFGQNLLMSVLFISMLFRRNSLGGQSAYIALFKMLGTILASIIFYLYFPKSYLLLLLFLAIFIYDLIYLFLLTFRLKKEGIRPWQHW</sequence>
<keyword evidence="2 5" id="KW-0812">Transmembrane</keyword>
<evidence type="ECO:0000256" key="3">
    <source>
        <dbReference type="ARBA" id="ARBA00022989"/>
    </source>
</evidence>
<proteinExistence type="predicted"/>
<keyword evidence="3 5" id="KW-1133">Transmembrane helix</keyword>